<evidence type="ECO:0000256" key="1">
    <source>
        <dbReference type="ARBA" id="ARBA00004141"/>
    </source>
</evidence>
<comment type="similarity">
    <text evidence="2">Belongs to the synaptophysin/synaptobrevin family.</text>
</comment>
<comment type="subcellular location">
    <subcellularLocation>
        <location evidence="1">Membrane</location>
        <topology evidence="1">Multi-pass membrane protein</topology>
    </subcellularLocation>
</comment>
<protein>
    <recommendedName>
        <fullName evidence="9">MARVEL domain-containing protein</fullName>
    </recommendedName>
</protein>
<feature type="domain" description="MARVEL" evidence="9">
    <location>
        <begin position="12"/>
        <end position="216"/>
    </location>
</feature>
<reference evidence="10" key="1">
    <citation type="submission" date="2023-10" db="EMBL/GenBank/DDBJ databases">
        <title>Genome assemblies of two species of porcelain crab, Petrolisthes cinctipes and Petrolisthes manimaculis (Anomura: Porcellanidae).</title>
        <authorList>
            <person name="Angst P."/>
        </authorList>
    </citation>
    <scope>NUCLEOTIDE SEQUENCE</scope>
    <source>
        <strain evidence="10">PB745_01</strain>
        <tissue evidence="10">Gill</tissue>
    </source>
</reference>
<evidence type="ECO:0000313" key="10">
    <source>
        <dbReference type="EMBL" id="KAK3865555.1"/>
    </source>
</evidence>
<feature type="transmembrane region" description="Helical" evidence="8">
    <location>
        <begin position="190"/>
        <end position="212"/>
    </location>
</feature>
<dbReference type="GO" id="GO:0030672">
    <property type="term" value="C:synaptic vesicle membrane"/>
    <property type="evidence" value="ECO:0007669"/>
    <property type="project" value="TreeGrafter"/>
</dbReference>
<keyword evidence="6" id="KW-0325">Glycoprotein</keyword>
<evidence type="ECO:0000256" key="5">
    <source>
        <dbReference type="ARBA" id="ARBA00023136"/>
    </source>
</evidence>
<dbReference type="PANTHER" id="PTHR10306:SF17">
    <property type="entry name" value="MARVEL DOMAIN-CONTAINING PROTEIN"/>
    <property type="match status" value="1"/>
</dbReference>
<dbReference type="AlphaFoldDB" id="A0AAE1K8Q5"/>
<name>A0AAE1K8Q5_PETCI</name>
<keyword evidence="3 7" id="KW-0812">Transmembrane</keyword>
<gene>
    <name evidence="10" type="ORF">Pcinc_028849</name>
</gene>
<dbReference type="PANTHER" id="PTHR10306">
    <property type="entry name" value="SYNAPTOPHYSIN"/>
    <property type="match status" value="1"/>
</dbReference>
<feature type="transmembrane region" description="Helical" evidence="8">
    <location>
        <begin position="96"/>
        <end position="118"/>
    </location>
</feature>
<dbReference type="InterPro" id="IPR008253">
    <property type="entry name" value="Marvel"/>
</dbReference>
<dbReference type="PRINTS" id="PR00220">
    <property type="entry name" value="SYNAPTOPHYSN"/>
</dbReference>
<feature type="transmembrane region" description="Helical" evidence="8">
    <location>
        <begin position="22"/>
        <end position="41"/>
    </location>
</feature>
<dbReference type="InterPro" id="IPR001285">
    <property type="entry name" value="Synaptophysin/porin"/>
</dbReference>
<sequence length="237" mass="26359">MENILANLNIQPLKEPRGFMKVLQFVFSICAFATTVSYSSIFSFTVQCQGSKNATVVQEQITYPFRVDSIDTMYHYCNNSVSKVHIMGNFSSDSEFFVAIGVLAFLYSIAALILYCFLSSLYDNDEKVPILDFAIHVVLAFLWLAASSAWASGLTNLKMATSLDAIIEENKEMCATNVCTPGKELAYSKLVISIIFGFLNLFLWASNLWFLYKETSYFKNKMNMAAGNGSTQPAGTA</sequence>
<dbReference type="Pfam" id="PF01284">
    <property type="entry name" value="MARVEL"/>
    <property type="match status" value="1"/>
</dbReference>
<keyword evidence="11" id="KW-1185">Reference proteome</keyword>
<keyword evidence="4 8" id="KW-1133">Transmembrane helix</keyword>
<evidence type="ECO:0000259" key="9">
    <source>
        <dbReference type="PROSITE" id="PS51225"/>
    </source>
</evidence>
<evidence type="ECO:0000256" key="7">
    <source>
        <dbReference type="PROSITE-ProRule" id="PRU00581"/>
    </source>
</evidence>
<dbReference type="PROSITE" id="PS51225">
    <property type="entry name" value="MARVEL"/>
    <property type="match status" value="1"/>
</dbReference>
<evidence type="ECO:0000256" key="6">
    <source>
        <dbReference type="ARBA" id="ARBA00023180"/>
    </source>
</evidence>
<feature type="transmembrane region" description="Helical" evidence="8">
    <location>
        <begin position="130"/>
        <end position="151"/>
    </location>
</feature>
<accession>A0AAE1K8Q5</accession>
<evidence type="ECO:0000256" key="3">
    <source>
        <dbReference type="ARBA" id="ARBA00022692"/>
    </source>
</evidence>
<organism evidence="10 11">
    <name type="scientific">Petrolisthes cinctipes</name>
    <name type="common">Flat porcelain crab</name>
    <dbReference type="NCBI Taxonomy" id="88211"/>
    <lineage>
        <taxon>Eukaryota</taxon>
        <taxon>Metazoa</taxon>
        <taxon>Ecdysozoa</taxon>
        <taxon>Arthropoda</taxon>
        <taxon>Crustacea</taxon>
        <taxon>Multicrustacea</taxon>
        <taxon>Malacostraca</taxon>
        <taxon>Eumalacostraca</taxon>
        <taxon>Eucarida</taxon>
        <taxon>Decapoda</taxon>
        <taxon>Pleocyemata</taxon>
        <taxon>Anomura</taxon>
        <taxon>Galatheoidea</taxon>
        <taxon>Porcellanidae</taxon>
        <taxon>Petrolisthes</taxon>
    </lineage>
</organism>
<evidence type="ECO:0000313" key="11">
    <source>
        <dbReference type="Proteomes" id="UP001286313"/>
    </source>
</evidence>
<evidence type="ECO:0000256" key="4">
    <source>
        <dbReference type="ARBA" id="ARBA00022989"/>
    </source>
</evidence>
<dbReference type="Proteomes" id="UP001286313">
    <property type="component" value="Unassembled WGS sequence"/>
</dbReference>
<keyword evidence="5 7" id="KW-0472">Membrane</keyword>
<proteinExistence type="inferred from homology"/>
<dbReference type="EMBL" id="JAWQEG010003565">
    <property type="protein sequence ID" value="KAK3865555.1"/>
    <property type="molecule type" value="Genomic_DNA"/>
</dbReference>
<comment type="caution">
    <text evidence="10">The sequence shown here is derived from an EMBL/GenBank/DDBJ whole genome shotgun (WGS) entry which is preliminary data.</text>
</comment>
<evidence type="ECO:0000256" key="2">
    <source>
        <dbReference type="ARBA" id="ARBA00006476"/>
    </source>
</evidence>
<evidence type="ECO:0000256" key="8">
    <source>
        <dbReference type="SAM" id="Phobius"/>
    </source>
</evidence>